<name>A0A2K8KX18_9GAMM</name>
<dbReference type="Pfam" id="PF00106">
    <property type="entry name" value="adh_short"/>
    <property type="match status" value="1"/>
</dbReference>
<reference evidence="2 3" key="1">
    <citation type="journal article" date="2017" name="Environ. Microbiol.">
        <title>Genomic and physiological analyses of 'Reinekea forsetii' reveal a versatile opportunistic lifestyle during spring algae blooms.</title>
        <authorList>
            <person name="Avci B."/>
            <person name="Hahnke R.L."/>
            <person name="Chafee M."/>
            <person name="Fischer T."/>
            <person name="Gruber-Vodicka H."/>
            <person name="Tegetmeyer H.E."/>
            <person name="Harder J."/>
            <person name="Fuchs B.M."/>
            <person name="Amann R.I."/>
            <person name="Teeling H."/>
        </authorList>
    </citation>
    <scope>NUCLEOTIDE SEQUENCE [LARGE SCALE GENOMIC DNA]</scope>
    <source>
        <strain evidence="2 3">Hel1_31_D35</strain>
    </source>
</reference>
<dbReference type="GO" id="GO:0016616">
    <property type="term" value="F:oxidoreductase activity, acting on the CH-OH group of donors, NAD or NADP as acceptor"/>
    <property type="evidence" value="ECO:0007669"/>
    <property type="project" value="TreeGrafter"/>
</dbReference>
<dbReference type="RefSeq" id="WP_100257859.1">
    <property type="nucleotide sequence ID" value="NZ_CP011797.1"/>
</dbReference>
<dbReference type="SUPFAM" id="SSF51735">
    <property type="entry name" value="NAD(P)-binding Rossmann-fold domains"/>
    <property type="match status" value="1"/>
</dbReference>
<dbReference type="CDD" id="cd05325">
    <property type="entry name" value="carb_red_sniffer_like_SDR_c"/>
    <property type="match status" value="1"/>
</dbReference>
<dbReference type="InterPro" id="IPR036291">
    <property type="entry name" value="NAD(P)-bd_dom_sf"/>
</dbReference>
<proteinExistence type="inferred from homology"/>
<dbReference type="AlphaFoldDB" id="A0A2K8KX18"/>
<dbReference type="Proteomes" id="UP000229757">
    <property type="component" value="Chromosome"/>
</dbReference>
<comment type="similarity">
    <text evidence="1">Belongs to the short-chain dehydrogenases/reductases (SDR) family.</text>
</comment>
<dbReference type="PRINTS" id="PR00080">
    <property type="entry name" value="SDRFAMILY"/>
</dbReference>
<dbReference type="OrthoDB" id="9785826at2"/>
<organism evidence="2 3">
    <name type="scientific">Reinekea forsetii</name>
    <dbReference type="NCBI Taxonomy" id="1336806"/>
    <lineage>
        <taxon>Bacteria</taxon>
        <taxon>Pseudomonadati</taxon>
        <taxon>Pseudomonadota</taxon>
        <taxon>Gammaproteobacteria</taxon>
        <taxon>Oceanospirillales</taxon>
        <taxon>Saccharospirillaceae</taxon>
        <taxon>Reinekea</taxon>
    </lineage>
</organism>
<gene>
    <name evidence="2" type="ORF">REIFOR_02489</name>
</gene>
<evidence type="ECO:0000313" key="2">
    <source>
        <dbReference type="EMBL" id="ATX77614.1"/>
    </source>
</evidence>
<dbReference type="KEGG" id="rfo:REIFOR_02489"/>
<dbReference type="InterPro" id="IPR002347">
    <property type="entry name" value="SDR_fam"/>
</dbReference>
<dbReference type="EMBL" id="CP011797">
    <property type="protein sequence ID" value="ATX77614.1"/>
    <property type="molecule type" value="Genomic_DNA"/>
</dbReference>
<evidence type="ECO:0000256" key="1">
    <source>
        <dbReference type="RuleBase" id="RU000363"/>
    </source>
</evidence>
<dbReference type="PANTHER" id="PTHR45458:SF1">
    <property type="entry name" value="SHORT CHAIN DEHYDROGENASE"/>
    <property type="match status" value="1"/>
</dbReference>
<dbReference type="Gene3D" id="3.40.50.720">
    <property type="entry name" value="NAD(P)-binding Rossmann-like Domain"/>
    <property type="match status" value="1"/>
</dbReference>
<accession>A0A2K8KX18</accession>
<protein>
    <submittedName>
        <fullName evidence="2">Short-chain dehydrogenase/reductase (SDR) superfamily</fullName>
    </submittedName>
</protein>
<keyword evidence="3" id="KW-1185">Reference proteome</keyword>
<evidence type="ECO:0000313" key="3">
    <source>
        <dbReference type="Proteomes" id="UP000229757"/>
    </source>
</evidence>
<dbReference type="PRINTS" id="PR00081">
    <property type="entry name" value="GDHRDH"/>
</dbReference>
<dbReference type="InterPro" id="IPR052184">
    <property type="entry name" value="SDR_enzymes"/>
</dbReference>
<sequence length="230" mass="25154">MNTILITGVGRGIGFQLVREFLERDYRVIGTVRDEAAQARVTQLAAELGKTIETHIVELSEQASVDRLKDALDDCTVDILINNAGVRGGSEDTYSELDLDDWLTVLQINTLSPMRVTQALMANLSKSNQPKIVTISSAMGSLARERSDSIAYRSSKAALNKAMQCLAVELKPQKIGVYLMHPGWVRTDMGGPNGDISVEQSASGLAATLINFDMADSGQFWNYDGERLAW</sequence>
<dbReference type="PANTHER" id="PTHR45458">
    <property type="entry name" value="SHORT-CHAIN DEHYDROGENASE/REDUCTASE SDR"/>
    <property type="match status" value="1"/>
</dbReference>